<reference evidence="2 3" key="1">
    <citation type="submission" date="2019-05" db="EMBL/GenBank/DDBJ databases">
        <title>Another draft genome of Portunus trituberculatus and its Hox gene families provides insights of decapod evolution.</title>
        <authorList>
            <person name="Jeong J.-H."/>
            <person name="Song I."/>
            <person name="Kim S."/>
            <person name="Choi T."/>
            <person name="Kim D."/>
            <person name="Ryu S."/>
            <person name="Kim W."/>
        </authorList>
    </citation>
    <scope>NUCLEOTIDE SEQUENCE [LARGE SCALE GENOMIC DNA]</scope>
    <source>
        <tissue evidence="2">Muscle</tissue>
    </source>
</reference>
<sequence length="98" mass="9715">MKLSDSGGPADGSGGEGGGGGGGADHNALLGGGGGGGGGSSLSRNSSTRGSLRKVLPSVPDMDQQLSMAAKMIDRRTSTPKGNHSYSPYFLEYTLLAE</sequence>
<evidence type="ECO:0000256" key="1">
    <source>
        <dbReference type="SAM" id="MobiDB-lite"/>
    </source>
</evidence>
<dbReference type="AlphaFoldDB" id="A0A5B7D476"/>
<dbReference type="EMBL" id="VSRR010000509">
    <property type="protein sequence ID" value="MPC16469.1"/>
    <property type="molecule type" value="Genomic_DNA"/>
</dbReference>
<dbReference type="OrthoDB" id="5596422at2759"/>
<protein>
    <submittedName>
        <fullName evidence="2">Uncharacterized protein</fullName>
    </submittedName>
</protein>
<proteinExistence type="predicted"/>
<name>A0A5B7D476_PORTR</name>
<evidence type="ECO:0000313" key="3">
    <source>
        <dbReference type="Proteomes" id="UP000324222"/>
    </source>
</evidence>
<dbReference type="Proteomes" id="UP000324222">
    <property type="component" value="Unassembled WGS sequence"/>
</dbReference>
<organism evidence="2 3">
    <name type="scientific">Portunus trituberculatus</name>
    <name type="common">Swimming crab</name>
    <name type="synonym">Neptunus trituberculatus</name>
    <dbReference type="NCBI Taxonomy" id="210409"/>
    <lineage>
        <taxon>Eukaryota</taxon>
        <taxon>Metazoa</taxon>
        <taxon>Ecdysozoa</taxon>
        <taxon>Arthropoda</taxon>
        <taxon>Crustacea</taxon>
        <taxon>Multicrustacea</taxon>
        <taxon>Malacostraca</taxon>
        <taxon>Eumalacostraca</taxon>
        <taxon>Eucarida</taxon>
        <taxon>Decapoda</taxon>
        <taxon>Pleocyemata</taxon>
        <taxon>Brachyura</taxon>
        <taxon>Eubrachyura</taxon>
        <taxon>Portunoidea</taxon>
        <taxon>Portunidae</taxon>
        <taxon>Portuninae</taxon>
        <taxon>Portunus</taxon>
    </lineage>
</organism>
<feature type="compositionally biased region" description="Low complexity" evidence="1">
    <location>
        <begin position="41"/>
        <end position="50"/>
    </location>
</feature>
<evidence type="ECO:0000313" key="2">
    <source>
        <dbReference type="EMBL" id="MPC16469.1"/>
    </source>
</evidence>
<comment type="caution">
    <text evidence="2">The sequence shown here is derived from an EMBL/GenBank/DDBJ whole genome shotgun (WGS) entry which is preliminary data.</text>
</comment>
<feature type="compositionally biased region" description="Gly residues" evidence="1">
    <location>
        <begin position="9"/>
        <end position="40"/>
    </location>
</feature>
<gene>
    <name evidence="2" type="ORF">E2C01_009294</name>
</gene>
<feature type="region of interest" description="Disordered" evidence="1">
    <location>
        <begin position="1"/>
        <end position="63"/>
    </location>
</feature>
<keyword evidence="3" id="KW-1185">Reference proteome</keyword>
<accession>A0A5B7D476</accession>